<accession>A0AA94H843</accession>
<evidence type="ECO:0000313" key="3">
    <source>
        <dbReference type="Proteomes" id="UP000078227"/>
    </source>
</evidence>
<organism evidence="2 4">
    <name type="scientific">Kosakonia oryzae</name>
    <dbReference type="NCBI Taxonomy" id="497725"/>
    <lineage>
        <taxon>Bacteria</taxon>
        <taxon>Pseudomonadati</taxon>
        <taxon>Pseudomonadota</taxon>
        <taxon>Gammaproteobacteria</taxon>
        <taxon>Enterobacterales</taxon>
        <taxon>Enterobacteriaceae</taxon>
        <taxon>Kosakonia</taxon>
    </lineage>
</organism>
<dbReference type="Proteomes" id="UP000182314">
    <property type="component" value="Unassembled WGS sequence"/>
</dbReference>
<evidence type="ECO:0000313" key="4">
    <source>
        <dbReference type="Proteomes" id="UP000182314"/>
    </source>
</evidence>
<reference evidence="1 3" key="2">
    <citation type="submission" date="2021-03" db="EMBL/GenBank/DDBJ databases">
        <authorList>
            <person name="Li Y."/>
            <person name="Li S."/>
            <person name="Chen M."/>
            <person name="Peng G."/>
            <person name="Tan Z."/>
            <person name="An Q."/>
        </authorList>
    </citation>
    <scope>NUCLEOTIDE SEQUENCE [LARGE SCALE GENOMIC DNA]</scope>
    <source>
        <strain evidence="1 3">Ola 51</strain>
    </source>
</reference>
<dbReference type="Proteomes" id="UP000078227">
    <property type="component" value="Chromosome"/>
</dbReference>
<dbReference type="RefSeq" id="WP_139227964.1">
    <property type="nucleotide sequence ID" value="NZ_CP014007.2"/>
</dbReference>
<evidence type="ECO:0000313" key="2">
    <source>
        <dbReference type="EMBL" id="SFD18987.1"/>
    </source>
</evidence>
<evidence type="ECO:0000313" key="1">
    <source>
        <dbReference type="EMBL" id="ANI80748.2"/>
    </source>
</evidence>
<gene>
    <name evidence="1" type="ORF">AWR26_00790</name>
    <name evidence="2" type="ORF">SAMN05216286_4626</name>
</gene>
<dbReference type="AlphaFoldDB" id="A0AA94H843"/>
<dbReference type="EMBL" id="CP014007">
    <property type="protein sequence ID" value="ANI80748.2"/>
    <property type="molecule type" value="Genomic_DNA"/>
</dbReference>
<name>A0AA94H843_9ENTR</name>
<sequence length="236" mass="26094">MNTIAQGLRQLCCISPSAEESTELQQTSAVRTASQHEVSATVSNPSQNLAVDLPASENIHAISAEKRNLYAGSFHFRHPRHGNIEIFRLAKSNTQNTLDFKINLSGKGVESSYLQRMYVADRDGNYNNASTLGYSDIFLPIEMQHRGIIYLLHFAAAESALRLGVDKFVVDNAVSAEMHKVCQNLGLNADGVGFGYYSGAAEGVKERCIDYMHTKGWMHMPEVMPTALADIQKGWR</sequence>
<keyword evidence="3" id="KW-1185">Reference proteome</keyword>
<protein>
    <submittedName>
        <fullName evidence="2">Uncharacterized protein</fullName>
    </submittedName>
</protein>
<dbReference type="EMBL" id="FOKO01000006">
    <property type="protein sequence ID" value="SFD18987.1"/>
    <property type="molecule type" value="Genomic_DNA"/>
</dbReference>
<reference evidence="2 4" key="1">
    <citation type="submission" date="2016-10" db="EMBL/GenBank/DDBJ databases">
        <authorList>
            <person name="Varghese N."/>
            <person name="Submissions S."/>
        </authorList>
    </citation>
    <scope>NUCLEOTIDE SEQUENCE [LARGE SCALE GENOMIC DNA]</scope>
    <source>
        <strain evidence="2 4">CGMCC 1.7012</strain>
    </source>
</reference>
<proteinExistence type="predicted"/>